<dbReference type="Gene3D" id="3.30.9.10">
    <property type="entry name" value="D-Amino Acid Oxidase, subunit A, domain 2"/>
    <property type="match status" value="1"/>
</dbReference>
<dbReference type="SUPFAM" id="SSF51905">
    <property type="entry name" value="FAD/NAD(P)-binding domain"/>
    <property type="match status" value="1"/>
</dbReference>
<dbReference type="Proteomes" id="UP000266484">
    <property type="component" value="Unassembled WGS sequence"/>
</dbReference>
<dbReference type="PANTHER" id="PTHR13847">
    <property type="entry name" value="SARCOSINE DEHYDROGENASE-RELATED"/>
    <property type="match status" value="1"/>
</dbReference>
<dbReference type="GO" id="GO:0016491">
    <property type="term" value="F:oxidoreductase activity"/>
    <property type="evidence" value="ECO:0007669"/>
    <property type="project" value="UniProtKB-KW"/>
</dbReference>
<evidence type="ECO:0000313" key="4">
    <source>
        <dbReference type="Proteomes" id="UP000266484"/>
    </source>
</evidence>
<sequence length="185" mass="18943">MTRHVVVVGGGIVGAACARSLARSGIRVTVVERAAVASGTSAQGEGNILVSDKGPGAELELAQLAARRWPEVAAELADELGDALPSIEYEPKGGLVVTTTDEGADPLLAFAATQRSAGVDAIPVDRRRALELEPWLNPAITAAVYYPEDAQVQPAIATEALAASARRAGAVVRTGVEVTGPILDA</sequence>
<reference evidence="3 4" key="1">
    <citation type="submission" date="2018-08" db="EMBL/GenBank/DDBJ databases">
        <title>Genome Sequence of Clavibacter michiganensis Subspecies type strains, and the Atypical Peach-Colored Strains Isolated from Tomato.</title>
        <authorList>
            <person name="Osdaghi E."/>
            <person name="Portier P."/>
            <person name="Briand M."/>
            <person name="Jacques M.-A."/>
        </authorList>
    </citation>
    <scope>NUCLEOTIDE SEQUENCE [LARGE SCALE GENOMIC DNA]</scope>
    <source>
        <strain evidence="3 4">CFBP 8615</strain>
    </source>
</reference>
<gene>
    <name evidence="3" type="ORF">DZG00_07675</name>
</gene>
<dbReference type="InterPro" id="IPR006076">
    <property type="entry name" value="FAD-dep_OxRdtase"/>
</dbReference>
<dbReference type="AlphaFoldDB" id="A0A399TCA3"/>
<feature type="domain" description="FAD dependent oxidoreductase" evidence="2">
    <location>
        <begin position="4"/>
        <end position="180"/>
    </location>
</feature>
<dbReference type="InterPro" id="IPR036188">
    <property type="entry name" value="FAD/NAD-bd_sf"/>
</dbReference>
<proteinExistence type="predicted"/>
<keyword evidence="4" id="KW-1185">Reference proteome</keyword>
<comment type="caution">
    <text evidence="3">The sequence shown here is derived from an EMBL/GenBank/DDBJ whole genome shotgun (WGS) entry which is preliminary data.</text>
</comment>
<dbReference type="PANTHER" id="PTHR13847:SF287">
    <property type="entry name" value="FAD-DEPENDENT OXIDOREDUCTASE DOMAIN-CONTAINING PROTEIN 1"/>
    <property type="match status" value="1"/>
</dbReference>
<dbReference type="GO" id="GO:0005737">
    <property type="term" value="C:cytoplasm"/>
    <property type="evidence" value="ECO:0007669"/>
    <property type="project" value="TreeGrafter"/>
</dbReference>
<accession>A0A399TCA3</accession>
<dbReference type="Pfam" id="PF01266">
    <property type="entry name" value="DAO"/>
    <property type="match status" value="1"/>
</dbReference>
<protein>
    <submittedName>
        <fullName evidence="3">FAD-dependent oxidoreductase</fullName>
    </submittedName>
</protein>
<feature type="non-terminal residue" evidence="3">
    <location>
        <position position="185"/>
    </location>
</feature>
<keyword evidence="1" id="KW-0560">Oxidoreductase</keyword>
<dbReference type="EMBL" id="QWGT01000087">
    <property type="protein sequence ID" value="RIJ51741.1"/>
    <property type="molecule type" value="Genomic_DNA"/>
</dbReference>
<organism evidence="3 4">
    <name type="scientific">Clavibacter lycopersici</name>
    <dbReference type="NCBI Taxonomy" id="2301718"/>
    <lineage>
        <taxon>Bacteria</taxon>
        <taxon>Bacillati</taxon>
        <taxon>Actinomycetota</taxon>
        <taxon>Actinomycetes</taxon>
        <taxon>Micrococcales</taxon>
        <taxon>Microbacteriaceae</taxon>
        <taxon>Clavibacter</taxon>
    </lineage>
</organism>
<dbReference type="PROSITE" id="PS51257">
    <property type="entry name" value="PROKAR_LIPOPROTEIN"/>
    <property type="match status" value="1"/>
</dbReference>
<dbReference type="Gene3D" id="3.50.50.60">
    <property type="entry name" value="FAD/NAD(P)-binding domain"/>
    <property type="match status" value="1"/>
</dbReference>
<evidence type="ECO:0000313" key="3">
    <source>
        <dbReference type="EMBL" id="RIJ51741.1"/>
    </source>
</evidence>
<evidence type="ECO:0000256" key="1">
    <source>
        <dbReference type="ARBA" id="ARBA00023002"/>
    </source>
</evidence>
<name>A0A399TCA3_9MICO</name>
<dbReference type="RefSeq" id="WP_119455506.1">
    <property type="nucleotide sequence ID" value="NZ_QWGT01000087.1"/>
</dbReference>
<evidence type="ECO:0000259" key="2">
    <source>
        <dbReference type="Pfam" id="PF01266"/>
    </source>
</evidence>